<dbReference type="KEGG" id="bbrx:BRETT_001781"/>
<feature type="domain" description="Serine aminopeptidase S33" evidence="1">
    <location>
        <begin position="41"/>
        <end position="301"/>
    </location>
</feature>
<dbReference type="AlphaFoldDB" id="A0A871QZ64"/>
<proteinExistence type="predicted"/>
<organism evidence="2 3">
    <name type="scientific">Dekkera bruxellensis</name>
    <name type="common">Brettanomyces custersii</name>
    <dbReference type="NCBI Taxonomy" id="5007"/>
    <lineage>
        <taxon>Eukaryota</taxon>
        <taxon>Fungi</taxon>
        <taxon>Dikarya</taxon>
        <taxon>Ascomycota</taxon>
        <taxon>Saccharomycotina</taxon>
        <taxon>Pichiomycetes</taxon>
        <taxon>Pichiales</taxon>
        <taxon>Pichiaceae</taxon>
        <taxon>Brettanomyces</taxon>
    </lineage>
</organism>
<name>A0A871QZ64_DEKBR</name>
<sequence>MQENDLPYFPKNVTPSEKVIPVADCNYHTYFWSVERDPKDYKGRILILHGYRDLRQVYYYFLEQLALNGYDVFYFDQRGEGETVLKNGKKGTTNDEHAFKAVDYFIEYNQKELEQEAKEGKVDEAKKLSILSVSMGGGISLNYAAIGKYASNLAGMVNIAPLILLHEKTYPGRITEFVVRTLCAIPGCQSLHVKTNLHPEYISGDSKYSEYIRERDRKSPLSATLVESRDFILRGRRLLLPAYYKKVDKELPILICHGDTDYINDIEGSRMFLVKLKEVPGMKNKKIIEYRNGRHELFIDRPEIRDKVINDVVDFLDSIHK</sequence>
<dbReference type="InterPro" id="IPR051044">
    <property type="entry name" value="MAG_DAG_Lipase"/>
</dbReference>
<dbReference type="Gene3D" id="3.40.50.1820">
    <property type="entry name" value="alpha/beta hydrolase"/>
    <property type="match status" value="1"/>
</dbReference>
<dbReference type="Proteomes" id="UP000663131">
    <property type="component" value="Chromosome 4"/>
</dbReference>
<dbReference type="Pfam" id="PF12146">
    <property type="entry name" value="Hydrolase_4"/>
    <property type="match status" value="1"/>
</dbReference>
<dbReference type="RefSeq" id="XP_041135206.1">
    <property type="nucleotide sequence ID" value="XM_041280323.1"/>
</dbReference>
<reference evidence="2" key="2">
    <citation type="journal article" name="BMC Genomics">
        <title>New genome assemblies reveal patterns of domestication and adaptation across Brettanomyces (Dekkera) species.</title>
        <authorList>
            <person name="Roach M.J."/>
            <person name="Borneman A.R."/>
        </authorList>
    </citation>
    <scope>NUCLEOTIDE SEQUENCE</scope>
    <source>
        <strain evidence="2">UCD 2041</strain>
    </source>
</reference>
<dbReference type="PANTHER" id="PTHR11614">
    <property type="entry name" value="PHOSPHOLIPASE-RELATED"/>
    <property type="match status" value="1"/>
</dbReference>
<dbReference type="InterPro" id="IPR029058">
    <property type="entry name" value="AB_hydrolase_fold"/>
</dbReference>
<evidence type="ECO:0000313" key="3">
    <source>
        <dbReference type="Proteomes" id="UP000663131"/>
    </source>
</evidence>
<dbReference type="EMBL" id="CP063132">
    <property type="protein sequence ID" value="QOU18713.1"/>
    <property type="molecule type" value="Genomic_DNA"/>
</dbReference>
<protein>
    <recommendedName>
        <fullName evidence="1">Serine aminopeptidase S33 domain-containing protein</fullName>
    </recommendedName>
</protein>
<evidence type="ECO:0000313" key="2">
    <source>
        <dbReference type="EMBL" id="QOU18713.1"/>
    </source>
</evidence>
<dbReference type="InterPro" id="IPR022742">
    <property type="entry name" value="Hydrolase_4"/>
</dbReference>
<dbReference type="GeneID" id="64573705"/>
<gene>
    <name evidence="2" type="ORF">BRETT_001781</name>
</gene>
<evidence type="ECO:0000259" key="1">
    <source>
        <dbReference type="Pfam" id="PF12146"/>
    </source>
</evidence>
<dbReference type="SUPFAM" id="SSF53474">
    <property type="entry name" value="alpha/beta-Hydrolases"/>
    <property type="match status" value="1"/>
</dbReference>
<accession>A0A871QZ64</accession>
<reference evidence="2" key="1">
    <citation type="submission" date="2020-10" db="EMBL/GenBank/DDBJ databases">
        <authorList>
            <person name="Palmer J.M."/>
        </authorList>
    </citation>
    <scope>NUCLEOTIDE SEQUENCE</scope>
    <source>
        <strain evidence="2">UCD 2041</strain>
    </source>
</reference>
<dbReference type="OrthoDB" id="10249433at2759"/>